<dbReference type="AlphaFoldDB" id="A0A7I8W760"/>
<evidence type="ECO:0000259" key="5">
    <source>
        <dbReference type="Pfam" id="PF02826"/>
    </source>
</evidence>
<dbReference type="InterPro" id="IPR006140">
    <property type="entry name" value="D-isomer_DH_NAD-bd"/>
</dbReference>
<dbReference type="InterPro" id="IPR029753">
    <property type="entry name" value="D-isomer_DH_CS"/>
</dbReference>
<evidence type="ECO:0000256" key="1">
    <source>
        <dbReference type="ARBA" id="ARBA00023002"/>
    </source>
</evidence>
<keyword evidence="1 3" id="KW-0560">Oxidoreductase</keyword>
<feature type="domain" description="D-isomer specific 2-hydroxyacid dehydrogenase catalytic" evidence="4">
    <location>
        <begin position="33"/>
        <end position="348"/>
    </location>
</feature>
<proteinExistence type="inferred from homology"/>
<dbReference type="Pfam" id="PF00389">
    <property type="entry name" value="2-Hacid_dh"/>
    <property type="match status" value="1"/>
</dbReference>
<feature type="domain" description="D-isomer specific 2-hydroxyacid dehydrogenase NAD-binding" evidence="5">
    <location>
        <begin position="139"/>
        <end position="318"/>
    </location>
</feature>
<dbReference type="Pfam" id="PF02826">
    <property type="entry name" value="2-Hacid_dh_C"/>
    <property type="match status" value="1"/>
</dbReference>
<dbReference type="GO" id="GO:0008465">
    <property type="term" value="F:hydroxypyruvate reductase (NADH) activity"/>
    <property type="evidence" value="ECO:0007669"/>
    <property type="project" value="TreeGrafter"/>
</dbReference>
<dbReference type="Gene3D" id="3.40.50.720">
    <property type="entry name" value="NAD(P)-binding Rossmann-like Domain"/>
    <property type="match status" value="2"/>
</dbReference>
<accession>A0A7I8W760</accession>
<gene>
    <name evidence="6" type="ORF">DGYR_LOCUS11168</name>
</gene>
<comment type="caution">
    <text evidence="6">The sequence shown here is derived from an EMBL/GenBank/DDBJ whole genome shotgun (WGS) entry which is preliminary data.</text>
</comment>
<comment type="similarity">
    <text evidence="3">Belongs to the D-isomer specific 2-hydroxyacid dehydrogenase family.</text>
</comment>
<dbReference type="PROSITE" id="PS00671">
    <property type="entry name" value="D_2_HYDROXYACID_DH_3"/>
    <property type="match status" value="1"/>
</dbReference>
<dbReference type="PANTHER" id="PTHR10996">
    <property type="entry name" value="2-HYDROXYACID DEHYDROGENASE-RELATED"/>
    <property type="match status" value="1"/>
</dbReference>
<dbReference type="InterPro" id="IPR050223">
    <property type="entry name" value="D-isomer_2-hydroxyacid_DH"/>
</dbReference>
<keyword evidence="7" id="KW-1185">Reference proteome</keyword>
<reference evidence="6 7" key="1">
    <citation type="submission" date="2020-08" db="EMBL/GenBank/DDBJ databases">
        <authorList>
            <person name="Hejnol A."/>
        </authorList>
    </citation>
    <scope>NUCLEOTIDE SEQUENCE [LARGE SCALE GENOMIC DNA]</scope>
</reference>
<dbReference type="OrthoDB" id="298012at2759"/>
<evidence type="ECO:0000313" key="7">
    <source>
        <dbReference type="Proteomes" id="UP000549394"/>
    </source>
</evidence>
<organism evidence="6 7">
    <name type="scientific">Dimorphilus gyrociliatus</name>
    <dbReference type="NCBI Taxonomy" id="2664684"/>
    <lineage>
        <taxon>Eukaryota</taxon>
        <taxon>Metazoa</taxon>
        <taxon>Spiralia</taxon>
        <taxon>Lophotrochozoa</taxon>
        <taxon>Annelida</taxon>
        <taxon>Polychaeta</taxon>
        <taxon>Polychaeta incertae sedis</taxon>
        <taxon>Dinophilidae</taxon>
        <taxon>Dimorphilus</taxon>
    </lineage>
</organism>
<dbReference type="SUPFAM" id="SSF51735">
    <property type="entry name" value="NAD(P)-binding Rossmann-fold domains"/>
    <property type="match status" value="1"/>
</dbReference>
<evidence type="ECO:0000259" key="4">
    <source>
        <dbReference type="Pfam" id="PF00389"/>
    </source>
</evidence>
<evidence type="ECO:0000256" key="2">
    <source>
        <dbReference type="ARBA" id="ARBA00073306"/>
    </source>
</evidence>
<protein>
    <recommendedName>
        <fullName evidence="2">Glyoxylate reductase/hydroxypyruvate reductase</fullName>
    </recommendedName>
</protein>
<dbReference type="EMBL" id="CAJFCJ010000019">
    <property type="protein sequence ID" value="CAD5123489.1"/>
    <property type="molecule type" value="Genomic_DNA"/>
</dbReference>
<dbReference type="GO" id="GO:0051287">
    <property type="term" value="F:NAD binding"/>
    <property type="evidence" value="ECO:0007669"/>
    <property type="project" value="InterPro"/>
</dbReference>
<dbReference type="GO" id="GO:0030267">
    <property type="term" value="F:glyoxylate reductase (NADPH) activity"/>
    <property type="evidence" value="ECO:0007669"/>
    <property type="project" value="TreeGrafter"/>
</dbReference>
<dbReference type="CDD" id="cd05301">
    <property type="entry name" value="GDH"/>
    <property type="match status" value="1"/>
</dbReference>
<evidence type="ECO:0000313" key="6">
    <source>
        <dbReference type="EMBL" id="CAD5123489.1"/>
    </source>
</evidence>
<dbReference type="InterPro" id="IPR036291">
    <property type="entry name" value="NAD(P)-bd_dom_sf"/>
</dbReference>
<dbReference type="FunFam" id="3.40.50.720:FF:000026">
    <property type="entry name" value="Glyoxylate/hydroxypyruvate reductase B"/>
    <property type="match status" value="1"/>
</dbReference>
<sequence>MTSFSSFLRRHNSILNTIRLRRNMSIDGKSKIYITRQIPSEALEKLKDECIIAQWKEAESTVPRNELLQNVKGIHGLYCLLTDKIDKEVIGAAGPNLKVISTMSVGFNHIDLQTCKEQNIRVGYTPDVLTETTADLTVTLLLTVCRRITEAVAAVKDGKWGTWSPLWMCGTSLKGSTVGIYGFGRIGIATARRLKPFGVKEIIYSTASGSKPEIDNELGSRYVEFSELLEKSDFLLVTCSLTADSTGIFNNNAFNQMKKNSILINTSRGEVVEQNDLIDALRSGKIRAAGLDVTTPEPLPTDSELLQLNNCIVLPHIGSATIETRTQMALLAAENLLSGLKGTEMPGELKL</sequence>
<dbReference type="GO" id="GO:0005829">
    <property type="term" value="C:cytosol"/>
    <property type="evidence" value="ECO:0007669"/>
    <property type="project" value="TreeGrafter"/>
</dbReference>
<dbReference type="SUPFAM" id="SSF52283">
    <property type="entry name" value="Formate/glycerate dehydrogenase catalytic domain-like"/>
    <property type="match status" value="1"/>
</dbReference>
<name>A0A7I8W760_9ANNE</name>
<evidence type="ECO:0000256" key="3">
    <source>
        <dbReference type="RuleBase" id="RU003719"/>
    </source>
</evidence>
<dbReference type="Proteomes" id="UP000549394">
    <property type="component" value="Unassembled WGS sequence"/>
</dbReference>
<dbReference type="InterPro" id="IPR006139">
    <property type="entry name" value="D-isomer_2_OHA_DH_cat_dom"/>
</dbReference>
<dbReference type="PANTHER" id="PTHR10996:SF277">
    <property type="entry name" value="GLYOXYLATE REDUCTASE_HYDROXYPYRUVATE REDUCTASE"/>
    <property type="match status" value="1"/>
</dbReference>